<proteinExistence type="predicted"/>
<accession>A0A0B8P7B5</accession>
<dbReference type="GO" id="GO:1990281">
    <property type="term" value="C:efflux pump complex"/>
    <property type="evidence" value="ECO:0007669"/>
    <property type="project" value="TreeGrafter"/>
</dbReference>
<dbReference type="Gene3D" id="2.40.50.100">
    <property type="match status" value="1"/>
</dbReference>
<evidence type="ECO:0000313" key="3">
    <source>
        <dbReference type="Proteomes" id="UP000031671"/>
    </source>
</evidence>
<keyword evidence="1" id="KW-0732">Signal</keyword>
<name>A0A0B8P7B5_9VIBR</name>
<reference evidence="2 3" key="1">
    <citation type="submission" date="2015-01" db="EMBL/GenBank/DDBJ databases">
        <title>Vibrio sp. C1 JCM 19231 whole genome shotgun sequence.</title>
        <authorList>
            <person name="Sawabe T."/>
            <person name="Meirelles P."/>
            <person name="Feng G."/>
            <person name="Sayaka M."/>
            <person name="Hattori M."/>
            <person name="Ohkuma M."/>
        </authorList>
    </citation>
    <scope>NUCLEOTIDE SEQUENCE [LARGE SCALE GENOMIC DNA]</scope>
    <source>
        <strain evidence="3">JCM 19231</strain>
    </source>
</reference>
<feature type="chain" id="PRO_5002122930" evidence="1">
    <location>
        <begin position="32"/>
        <end position="177"/>
    </location>
</feature>
<protein>
    <submittedName>
        <fullName evidence="2">Membrane fusion protein</fullName>
    </submittedName>
</protein>
<reference evidence="2 3" key="2">
    <citation type="submission" date="2015-01" db="EMBL/GenBank/DDBJ databases">
        <authorList>
            <consortium name="NBRP consortium"/>
            <person name="Sawabe T."/>
            <person name="Meirelles P."/>
            <person name="Feng G."/>
            <person name="Sayaka M."/>
            <person name="Hattori M."/>
            <person name="Ohkuma M."/>
        </authorList>
    </citation>
    <scope>NUCLEOTIDE SEQUENCE [LARGE SCALE GENOMIC DNA]</scope>
    <source>
        <strain evidence="3">JCM 19231</strain>
    </source>
</reference>
<gene>
    <name evidence="2" type="ORF">JCM19231_4750</name>
</gene>
<sequence>MTKTTLTRNKFSVVMAATLASVLSFSSPSLARPQSSANTAVTIQEVNTHEISQSLSLVGKLKAKQAVIISPEVSGTIERIAVSANQDVKTGQLLIQLSDDKAKAAVAEAQAYLNDEKRKLNEFERLRASAAVTLTEIEDRKPVFKSLRRVLALQKLSLATATCVRHLMAVSALSTLA</sequence>
<organism evidence="2 3">
    <name type="scientific">Vibrio ishigakensis</name>
    <dbReference type="NCBI Taxonomy" id="1481914"/>
    <lineage>
        <taxon>Bacteria</taxon>
        <taxon>Pseudomonadati</taxon>
        <taxon>Pseudomonadota</taxon>
        <taxon>Gammaproteobacteria</taxon>
        <taxon>Vibrionales</taxon>
        <taxon>Vibrionaceae</taxon>
        <taxon>Vibrio</taxon>
    </lineage>
</organism>
<dbReference type="Gene3D" id="1.10.287.470">
    <property type="entry name" value="Helix hairpin bin"/>
    <property type="match status" value="1"/>
</dbReference>
<keyword evidence="3" id="KW-1185">Reference proteome</keyword>
<evidence type="ECO:0000256" key="1">
    <source>
        <dbReference type="SAM" id="SignalP"/>
    </source>
</evidence>
<dbReference type="SUPFAM" id="SSF111369">
    <property type="entry name" value="HlyD-like secretion proteins"/>
    <property type="match status" value="1"/>
</dbReference>
<dbReference type="EMBL" id="BBRZ01000126">
    <property type="protein sequence ID" value="GAM59143.1"/>
    <property type="molecule type" value="Genomic_DNA"/>
</dbReference>
<dbReference type="GO" id="GO:0015562">
    <property type="term" value="F:efflux transmembrane transporter activity"/>
    <property type="evidence" value="ECO:0007669"/>
    <property type="project" value="TreeGrafter"/>
</dbReference>
<dbReference type="PANTHER" id="PTHR30469">
    <property type="entry name" value="MULTIDRUG RESISTANCE PROTEIN MDTA"/>
    <property type="match status" value="1"/>
</dbReference>
<dbReference type="PANTHER" id="PTHR30469:SF13">
    <property type="entry name" value="HAE1 FAMILY EFFLUX PUMP MFP COMPONENT"/>
    <property type="match status" value="1"/>
</dbReference>
<feature type="signal peptide" evidence="1">
    <location>
        <begin position="1"/>
        <end position="31"/>
    </location>
</feature>
<evidence type="ECO:0000313" key="2">
    <source>
        <dbReference type="EMBL" id="GAM59143.1"/>
    </source>
</evidence>
<dbReference type="Proteomes" id="UP000031671">
    <property type="component" value="Unassembled WGS sequence"/>
</dbReference>
<comment type="caution">
    <text evidence="2">The sequence shown here is derived from an EMBL/GenBank/DDBJ whole genome shotgun (WGS) entry which is preliminary data.</text>
</comment>
<dbReference type="AlphaFoldDB" id="A0A0B8P7B5"/>